<reference evidence="1" key="1">
    <citation type="journal article" date="2015" name="Nature">
        <title>Complex archaea that bridge the gap between prokaryotes and eukaryotes.</title>
        <authorList>
            <person name="Spang A."/>
            <person name="Saw J.H."/>
            <person name="Jorgensen S.L."/>
            <person name="Zaremba-Niedzwiedzka K."/>
            <person name="Martijn J."/>
            <person name="Lind A.E."/>
            <person name="van Eijk R."/>
            <person name="Schleper C."/>
            <person name="Guy L."/>
            <person name="Ettema T.J."/>
        </authorList>
    </citation>
    <scope>NUCLEOTIDE SEQUENCE</scope>
</reference>
<comment type="caution">
    <text evidence="1">The sequence shown here is derived from an EMBL/GenBank/DDBJ whole genome shotgun (WGS) entry which is preliminary data.</text>
</comment>
<dbReference type="EMBL" id="LAZR01040221">
    <property type="protein sequence ID" value="KKL15035.1"/>
    <property type="molecule type" value="Genomic_DNA"/>
</dbReference>
<name>A0A0F9B052_9ZZZZ</name>
<gene>
    <name evidence="1" type="ORF">LCGC14_2509630</name>
</gene>
<dbReference type="AlphaFoldDB" id="A0A0F9B052"/>
<organism evidence="1">
    <name type="scientific">marine sediment metagenome</name>
    <dbReference type="NCBI Taxonomy" id="412755"/>
    <lineage>
        <taxon>unclassified sequences</taxon>
        <taxon>metagenomes</taxon>
        <taxon>ecological metagenomes</taxon>
    </lineage>
</organism>
<proteinExistence type="predicted"/>
<protein>
    <submittedName>
        <fullName evidence="1">Uncharacterized protein</fullName>
    </submittedName>
</protein>
<evidence type="ECO:0000313" key="1">
    <source>
        <dbReference type="EMBL" id="KKL15035.1"/>
    </source>
</evidence>
<sequence>MRCSNGIKIVLSRWWRNEAEKGVMNRDIVLIEWVDSKGMTNWEDIEGLEAMPPCVCYTVGFLLDDNKDYKTLSLTLSESQVLGRLTIPTVCIKKVTRLAV</sequence>
<accession>A0A0F9B052</accession>